<feature type="transmembrane region" description="Helical" evidence="6">
    <location>
        <begin position="503"/>
        <end position="524"/>
    </location>
</feature>
<evidence type="ECO:0000256" key="1">
    <source>
        <dbReference type="ARBA" id="ARBA00004141"/>
    </source>
</evidence>
<feature type="region of interest" description="Disordered" evidence="5">
    <location>
        <begin position="1"/>
        <end position="20"/>
    </location>
</feature>
<evidence type="ECO:0000256" key="2">
    <source>
        <dbReference type="ARBA" id="ARBA00022692"/>
    </source>
</evidence>
<dbReference type="PANTHER" id="PTHR11814">
    <property type="entry name" value="SULFATE TRANSPORTER"/>
    <property type="match status" value="1"/>
</dbReference>
<dbReference type="SUPFAM" id="SSF52091">
    <property type="entry name" value="SpoIIaa-like"/>
    <property type="match status" value="1"/>
</dbReference>
<dbReference type="OrthoDB" id="288203at2759"/>
<dbReference type="InterPro" id="IPR036513">
    <property type="entry name" value="STAS_dom_sf"/>
</dbReference>
<gene>
    <name evidence="8" type="ORF">BV898_11505</name>
</gene>
<dbReference type="InterPro" id="IPR002645">
    <property type="entry name" value="STAS_dom"/>
</dbReference>
<feature type="transmembrane region" description="Helical" evidence="6">
    <location>
        <begin position="381"/>
        <end position="398"/>
    </location>
</feature>
<dbReference type="CDD" id="cd07042">
    <property type="entry name" value="STAS_SulP_like_sulfate_transporter"/>
    <property type="match status" value="1"/>
</dbReference>
<dbReference type="NCBIfam" id="TIGR00815">
    <property type="entry name" value="sulP"/>
    <property type="match status" value="1"/>
</dbReference>
<evidence type="ECO:0000256" key="5">
    <source>
        <dbReference type="SAM" id="MobiDB-lite"/>
    </source>
</evidence>
<keyword evidence="4 6" id="KW-0472">Membrane</keyword>
<protein>
    <submittedName>
        <fullName evidence="8">Pendrin</fullName>
    </submittedName>
</protein>
<dbReference type="InterPro" id="IPR011547">
    <property type="entry name" value="SLC26A/SulP_dom"/>
</dbReference>
<feature type="compositionally biased region" description="Basic and acidic residues" evidence="5">
    <location>
        <begin position="1"/>
        <end position="12"/>
    </location>
</feature>
<sequence>MCDASSADKDPAEEFCSAETERAPRTAYKSGRGQPPCMKNVHSLESFVHRIGLVDLASVVDVDVIPSTLKGPTTRQVQPNKIQRNERCTANSTPAQEFLERDGMAAEKYQPLAPWTQLHRSLRTRIVGWIRRFRCSAGCMKNQIVSAFPILDWLLNYKIRSCLMGDVISGCTVGILNIPQGMAYGVLSGVEPINGLYASFFPVLIYSCLCTSQHASVGTFAVTSLMTGGIVHTVGAEMIAHRNHTETPVDNGTATFDKMPLDIRLQVTIAVTLAVGLWQVLMGVFRLGYLAVFLSDHLVKGFTCAAAFHVFTSQVKLVFGIQGLEERYGPLKLVYFYIDFFSKISQTHVPTLIVSLICITILYLTRVLVNQNPRVMKIIRVPFPIELLVIIFGTLASYELDLESEWGVKTVQNVPTGLPAPVLPHYSIIPEILGRTFSLAIVASAVLISLAKIFATKHNYKIDANQELIAIGASNIFGSFFLCIPATGALARSAVQESVGGSTQMVSLVSAVIVLIVLVALGRFLQPLPKACLGAIIMVALINMLKGALEVRNLWKVSLIDASIFMVTLLATLLLDVDYGLAIGVLYSLLVFAFRMQYGRVAVLGRVRGTLDEIKPLEDPMVDEVSGIKIFRLHGPLYSGNAESFVAKIRKAMISNVRVVSSYLSPVPELEATEMDETMTSGQQPSSGNNQTEITVVTRRQDQATDAVINIVQNNSLLTKAGPRQAKPLRAIIIDCSAINFIDVVGTEKLLRLVNECNKKGIRVVFAACSDSVRDILYLSGVAAALPEENFMSSVSDAIDEL</sequence>
<dbReference type="InterPro" id="IPR001902">
    <property type="entry name" value="SLC26A/SulP_fam"/>
</dbReference>
<feature type="transmembrane region" description="Helical" evidence="6">
    <location>
        <begin position="569"/>
        <end position="594"/>
    </location>
</feature>
<keyword evidence="9" id="KW-1185">Reference proteome</keyword>
<feature type="transmembrane region" description="Helical" evidence="6">
    <location>
        <begin position="432"/>
        <end position="455"/>
    </location>
</feature>
<comment type="subcellular location">
    <subcellularLocation>
        <location evidence="1">Membrane</location>
        <topology evidence="1">Multi-pass membrane protein</topology>
    </subcellularLocation>
</comment>
<evidence type="ECO:0000256" key="3">
    <source>
        <dbReference type="ARBA" id="ARBA00022989"/>
    </source>
</evidence>
<reference evidence="9" key="1">
    <citation type="submission" date="2017-01" db="EMBL/GenBank/DDBJ databases">
        <title>Comparative genomics of anhydrobiosis in the tardigrade Hypsibius dujardini.</title>
        <authorList>
            <person name="Yoshida Y."/>
            <person name="Koutsovoulos G."/>
            <person name="Laetsch D."/>
            <person name="Stevens L."/>
            <person name="Kumar S."/>
            <person name="Horikawa D."/>
            <person name="Ishino K."/>
            <person name="Komine S."/>
            <person name="Tomita M."/>
            <person name="Blaxter M."/>
            <person name="Arakawa K."/>
        </authorList>
    </citation>
    <scope>NUCLEOTIDE SEQUENCE [LARGE SCALE GENOMIC DNA]</scope>
    <source>
        <strain evidence="9">Z151</strain>
    </source>
</reference>
<feature type="domain" description="STAS" evidence="7">
    <location>
        <begin position="618"/>
        <end position="802"/>
    </location>
</feature>
<keyword evidence="3 6" id="KW-1133">Transmembrane helix</keyword>
<feature type="transmembrane region" description="Helical" evidence="6">
    <location>
        <begin position="349"/>
        <end position="369"/>
    </location>
</feature>
<organism evidence="8 9">
    <name type="scientific">Hypsibius exemplaris</name>
    <name type="common">Freshwater tardigrade</name>
    <dbReference type="NCBI Taxonomy" id="2072580"/>
    <lineage>
        <taxon>Eukaryota</taxon>
        <taxon>Metazoa</taxon>
        <taxon>Ecdysozoa</taxon>
        <taxon>Tardigrada</taxon>
        <taxon>Eutardigrada</taxon>
        <taxon>Parachela</taxon>
        <taxon>Hypsibioidea</taxon>
        <taxon>Hypsibiidae</taxon>
        <taxon>Hypsibius</taxon>
    </lineage>
</organism>
<dbReference type="Pfam" id="PF00916">
    <property type="entry name" value="Sulfate_transp"/>
    <property type="match status" value="1"/>
</dbReference>
<feature type="transmembrane region" description="Helical" evidence="6">
    <location>
        <begin position="531"/>
        <end position="549"/>
    </location>
</feature>
<dbReference type="GO" id="GO:0055085">
    <property type="term" value="P:transmembrane transport"/>
    <property type="evidence" value="ECO:0007669"/>
    <property type="project" value="InterPro"/>
</dbReference>
<dbReference type="EMBL" id="MTYJ01000107">
    <property type="protein sequence ID" value="OQV14268.1"/>
    <property type="molecule type" value="Genomic_DNA"/>
</dbReference>
<evidence type="ECO:0000313" key="8">
    <source>
        <dbReference type="EMBL" id="OQV14268.1"/>
    </source>
</evidence>
<dbReference type="AlphaFoldDB" id="A0A1W0WGE2"/>
<evidence type="ECO:0000256" key="4">
    <source>
        <dbReference type="ARBA" id="ARBA00023136"/>
    </source>
</evidence>
<name>A0A1W0WGE2_HYPEX</name>
<dbReference type="GO" id="GO:0016020">
    <property type="term" value="C:membrane"/>
    <property type="evidence" value="ECO:0007669"/>
    <property type="project" value="UniProtKB-SubCell"/>
</dbReference>
<accession>A0A1W0WGE2</accession>
<keyword evidence="2 6" id="KW-0812">Transmembrane</keyword>
<feature type="transmembrane region" description="Helical" evidence="6">
    <location>
        <begin position="267"/>
        <end position="289"/>
    </location>
</feature>
<comment type="caution">
    <text evidence="8">The sequence shown here is derived from an EMBL/GenBank/DDBJ whole genome shotgun (WGS) entry which is preliminary data.</text>
</comment>
<feature type="transmembrane region" description="Helical" evidence="6">
    <location>
        <begin position="467"/>
        <end position="491"/>
    </location>
</feature>
<dbReference type="Gene3D" id="3.30.750.24">
    <property type="entry name" value="STAS domain"/>
    <property type="match status" value="1"/>
</dbReference>
<evidence type="ECO:0000313" key="9">
    <source>
        <dbReference type="Proteomes" id="UP000192578"/>
    </source>
</evidence>
<evidence type="ECO:0000256" key="6">
    <source>
        <dbReference type="SAM" id="Phobius"/>
    </source>
</evidence>
<dbReference type="Pfam" id="PF01740">
    <property type="entry name" value="STAS"/>
    <property type="match status" value="1"/>
</dbReference>
<dbReference type="PROSITE" id="PS50801">
    <property type="entry name" value="STAS"/>
    <property type="match status" value="1"/>
</dbReference>
<evidence type="ECO:0000259" key="7">
    <source>
        <dbReference type="PROSITE" id="PS50801"/>
    </source>
</evidence>
<dbReference type="Proteomes" id="UP000192578">
    <property type="component" value="Unassembled WGS sequence"/>
</dbReference>
<proteinExistence type="predicted"/>